<keyword evidence="2" id="KW-1185">Reference proteome</keyword>
<accession>A0A5M9JXE4</accession>
<proteinExistence type="predicted"/>
<dbReference type="Proteomes" id="UP000322873">
    <property type="component" value="Unassembled WGS sequence"/>
</dbReference>
<protein>
    <submittedName>
        <fullName evidence="1">Uncharacterized protein</fullName>
    </submittedName>
</protein>
<evidence type="ECO:0000313" key="2">
    <source>
        <dbReference type="Proteomes" id="UP000322873"/>
    </source>
</evidence>
<gene>
    <name evidence="1" type="ORF">EYC84_001446</name>
</gene>
<name>A0A5M9JXE4_MONFR</name>
<dbReference type="EMBL" id="VICG01000005">
    <property type="protein sequence ID" value="KAA8571445.1"/>
    <property type="molecule type" value="Genomic_DNA"/>
</dbReference>
<organism evidence="1 2">
    <name type="scientific">Monilinia fructicola</name>
    <name type="common">Brown rot fungus</name>
    <name type="synonym">Ciboria fructicola</name>
    <dbReference type="NCBI Taxonomy" id="38448"/>
    <lineage>
        <taxon>Eukaryota</taxon>
        <taxon>Fungi</taxon>
        <taxon>Dikarya</taxon>
        <taxon>Ascomycota</taxon>
        <taxon>Pezizomycotina</taxon>
        <taxon>Leotiomycetes</taxon>
        <taxon>Helotiales</taxon>
        <taxon>Sclerotiniaceae</taxon>
        <taxon>Monilinia</taxon>
    </lineage>
</organism>
<comment type="caution">
    <text evidence="1">The sequence shown here is derived from an EMBL/GenBank/DDBJ whole genome shotgun (WGS) entry which is preliminary data.</text>
</comment>
<evidence type="ECO:0000313" key="1">
    <source>
        <dbReference type="EMBL" id="KAA8571445.1"/>
    </source>
</evidence>
<reference evidence="1 2" key="1">
    <citation type="submission" date="2019-06" db="EMBL/GenBank/DDBJ databases">
        <title>Genome Sequence of the Brown Rot Fungal Pathogen Monilinia fructicola.</title>
        <authorList>
            <person name="De Miccolis Angelini R.M."/>
            <person name="Landi L."/>
            <person name="Abate D."/>
            <person name="Pollastro S."/>
            <person name="Romanazzi G."/>
            <person name="Faretra F."/>
        </authorList>
    </citation>
    <scope>NUCLEOTIDE SEQUENCE [LARGE SCALE GENOMIC DNA]</scope>
    <source>
        <strain evidence="1 2">Mfrc123</strain>
    </source>
</reference>
<sequence>MEAIRAKGVTKLNEAALFIMLKELIVPRVGQYFGINLGVDDLRIPSLFSTRSHSVVANLERSAFLEIFKQASITILHPNYAAI</sequence>
<dbReference type="AlphaFoldDB" id="A0A5M9JXE4"/>